<dbReference type="InterPro" id="IPR020094">
    <property type="entry name" value="TruA/RsuA/RluB/E/F_N"/>
</dbReference>
<evidence type="ECO:0000259" key="8">
    <source>
        <dbReference type="Pfam" id="PF01416"/>
    </source>
</evidence>
<dbReference type="SUPFAM" id="SSF55120">
    <property type="entry name" value="Pseudouridine synthase"/>
    <property type="match status" value="1"/>
</dbReference>
<protein>
    <recommendedName>
        <fullName evidence="4">tRNA pseudouridine synthase A</fullName>
        <ecNumber evidence="4">5.4.99.12</ecNumber>
    </recommendedName>
    <alternativeName>
        <fullName evidence="4">tRNA pseudouridine(38-40) synthase</fullName>
    </alternativeName>
    <alternativeName>
        <fullName evidence="4">tRNA pseudouridylate synthase I</fullName>
    </alternativeName>
    <alternativeName>
        <fullName evidence="4">tRNA-uridine isomerase I</fullName>
    </alternativeName>
</protein>
<dbReference type="FunFam" id="3.30.70.580:FF:000001">
    <property type="entry name" value="tRNA pseudouridine synthase A"/>
    <property type="match status" value="1"/>
</dbReference>
<comment type="similarity">
    <text evidence="1 4 7">Belongs to the tRNA pseudouridine synthase TruA family.</text>
</comment>
<dbReference type="PANTHER" id="PTHR11142:SF0">
    <property type="entry name" value="TRNA PSEUDOURIDINE SYNTHASE-LIKE 1"/>
    <property type="match status" value="1"/>
</dbReference>
<accession>A0A0P6X952</accession>
<dbReference type="OrthoDB" id="9811823at2"/>
<dbReference type="InterPro" id="IPR020097">
    <property type="entry name" value="PsdUridine_synth_TruA_a/b_dom"/>
</dbReference>
<comment type="caution">
    <text evidence="4">Lacks conserved residue(s) required for the propagation of feature annotation.</text>
</comment>
<evidence type="ECO:0000256" key="3">
    <source>
        <dbReference type="ARBA" id="ARBA00023235"/>
    </source>
</evidence>
<dbReference type="GO" id="GO:0160147">
    <property type="term" value="F:tRNA pseudouridine(38-40) synthase activity"/>
    <property type="evidence" value="ECO:0007669"/>
    <property type="project" value="UniProtKB-EC"/>
</dbReference>
<dbReference type="InterPro" id="IPR001406">
    <property type="entry name" value="PsdUridine_synth_TruA"/>
</dbReference>
<evidence type="ECO:0000256" key="2">
    <source>
        <dbReference type="ARBA" id="ARBA00022694"/>
    </source>
</evidence>
<dbReference type="Gene3D" id="3.30.70.660">
    <property type="entry name" value="Pseudouridine synthase I, catalytic domain, C-terminal subdomain"/>
    <property type="match status" value="1"/>
</dbReference>
<dbReference type="CDD" id="cd02570">
    <property type="entry name" value="PseudoU_synth_EcTruA"/>
    <property type="match status" value="1"/>
</dbReference>
<keyword evidence="10" id="KW-1185">Reference proteome</keyword>
<dbReference type="GO" id="GO:0031119">
    <property type="term" value="P:tRNA pseudouridine synthesis"/>
    <property type="evidence" value="ECO:0007669"/>
    <property type="project" value="UniProtKB-UniRule"/>
</dbReference>
<evidence type="ECO:0000256" key="6">
    <source>
        <dbReference type="PIRSR" id="PIRSR001430-2"/>
    </source>
</evidence>
<evidence type="ECO:0000256" key="7">
    <source>
        <dbReference type="RuleBase" id="RU003792"/>
    </source>
</evidence>
<dbReference type="PATRIC" id="fig|1134406.4.peg.3973"/>
<sequence>MARYQVTLAYDGTHFYGFQRQEERARTVQAEVEAALRRIGWQDRTILAAGRTDTGVHASGQVIAFDFDWRHSPEALGRAMNSNLPSDVAVRAIAVARDDFHPRYDATARTYRYQIFCEAERDPLRERYSWRVWPAVDCDLLQSAARLLTGTHDFAAFGSPPREQGSTIRTVYRAGWRMLAGGLQLEITANAFLYHMVRRLVFWSVLAGQRMLSLQAFEHAIEAAQPQTPGLAPPQGLNLYQVCYSLDGLKSEVTKSDEI</sequence>
<evidence type="ECO:0000313" key="9">
    <source>
        <dbReference type="EMBL" id="KPL76140.1"/>
    </source>
</evidence>
<dbReference type="EMBL" id="LGCL01000026">
    <property type="protein sequence ID" value="KPL76140.1"/>
    <property type="molecule type" value="Genomic_DNA"/>
</dbReference>
<evidence type="ECO:0000256" key="1">
    <source>
        <dbReference type="ARBA" id="ARBA00009375"/>
    </source>
</evidence>
<dbReference type="NCBIfam" id="TIGR00071">
    <property type="entry name" value="hisT_truA"/>
    <property type="match status" value="1"/>
</dbReference>
<dbReference type="EC" id="5.4.99.12" evidence="4"/>
<feature type="binding site" evidence="4 6">
    <location>
        <position position="111"/>
    </location>
    <ligand>
        <name>substrate</name>
    </ligand>
</feature>
<evidence type="ECO:0000256" key="5">
    <source>
        <dbReference type="PIRSR" id="PIRSR001430-1"/>
    </source>
</evidence>
<dbReference type="GO" id="GO:0003723">
    <property type="term" value="F:RNA binding"/>
    <property type="evidence" value="ECO:0007669"/>
    <property type="project" value="InterPro"/>
</dbReference>
<gene>
    <name evidence="4" type="primary">truA</name>
    <name evidence="9" type="ORF">ADN00_12460</name>
</gene>
<feature type="domain" description="Pseudouridine synthase I TruA alpha/beta" evidence="8">
    <location>
        <begin position="9"/>
        <end position="105"/>
    </location>
</feature>
<dbReference type="Pfam" id="PF01416">
    <property type="entry name" value="PseudoU_synth_1"/>
    <property type="match status" value="2"/>
</dbReference>
<dbReference type="Proteomes" id="UP000050417">
    <property type="component" value="Unassembled WGS sequence"/>
</dbReference>
<comment type="function">
    <text evidence="4">Formation of pseudouridine at positions 38, 39 and 40 in the anticodon stem and loop of transfer RNAs.</text>
</comment>
<dbReference type="PIRSF" id="PIRSF001430">
    <property type="entry name" value="tRNA_psdUrid_synth"/>
    <property type="match status" value="1"/>
</dbReference>
<name>A0A0P6X952_9CHLR</name>
<evidence type="ECO:0000313" key="10">
    <source>
        <dbReference type="Proteomes" id="UP000050417"/>
    </source>
</evidence>
<keyword evidence="2 4" id="KW-0819">tRNA processing</keyword>
<comment type="subunit">
    <text evidence="4">Homodimer.</text>
</comment>
<dbReference type="PANTHER" id="PTHR11142">
    <property type="entry name" value="PSEUDOURIDYLATE SYNTHASE"/>
    <property type="match status" value="1"/>
</dbReference>
<feature type="active site" description="Nucleophile" evidence="4 5">
    <location>
        <position position="53"/>
    </location>
</feature>
<organism evidence="9 10">
    <name type="scientific">Ornatilinea apprima</name>
    <dbReference type="NCBI Taxonomy" id="1134406"/>
    <lineage>
        <taxon>Bacteria</taxon>
        <taxon>Bacillati</taxon>
        <taxon>Chloroflexota</taxon>
        <taxon>Anaerolineae</taxon>
        <taxon>Anaerolineales</taxon>
        <taxon>Anaerolineaceae</taxon>
        <taxon>Ornatilinea</taxon>
    </lineage>
</organism>
<reference evidence="9 10" key="1">
    <citation type="submission" date="2015-07" db="EMBL/GenBank/DDBJ databases">
        <title>Genome sequence of Ornatilinea apprima DSM 23815.</title>
        <authorList>
            <person name="Hemp J."/>
            <person name="Ward L.M."/>
            <person name="Pace L.A."/>
            <person name="Fischer W.W."/>
        </authorList>
    </citation>
    <scope>NUCLEOTIDE SEQUENCE [LARGE SCALE GENOMIC DNA]</scope>
    <source>
        <strain evidence="9 10">P3M-1</strain>
    </source>
</reference>
<keyword evidence="3 4" id="KW-0413">Isomerase</keyword>
<proteinExistence type="inferred from homology"/>
<dbReference type="InterPro" id="IPR020095">
    <property type="entry name" value="PsdUridine_synth_TruA_C"/>
</dbReference>
<comment type="caution">
    <text evidence="9">The sequence shown here is derived from an EMBL/GenBank/DDBJ whole genome shotgun (WGS) entry which is preliminary data.</text>
</comment>
<dbReference type="Gene3D" id="3.30.70.580">
    <property type="entry name" value="Pseudouridine synthase I, catalytic domain, N-terminal subdomain"/>
    <property type="match status" value="1"/>
</dbReference>
<comment type="catalytic activity">
    <reaction evidence="4 7">
        <text>uridine(38/39/40) in tRNA = pseudouridine(38/39/40) in tRNA</text>
        <dbReference type="Rhea" id="RHEA:22376"/>
        <dbReference type="Rhea" id="RHEA-COMP:10085"/>
        <dbReference type="Rhea" id="RHEA-COMP:10087"/>
        <dbReference type="ChEBI" id="CHEBI:65314"/>
        <dbReference type="ChEBI" id="CHEBI:65315"/>
        <dbReference type="EC" id="5.4.99.12"/>
    </reaction>
</comment>
<dbReference type="RefSeq" id="WP_075063342.1">
    <property type="nucleotide sequence ID" value="NZ_LGCL01000026.1"/>
</dbReference>
<dbReference type="STRING" id="1134406.ADN00_12460"/>
<dbReference type="AlphaFoldDB" id="A0A0P6X952"/>
<dbReference type="HAMAP" id="MF_00171">
    <property type="entry name" value="TruA"/>
    <property type="match status" value="1"/>
</dbReference>
<evidence type="ECO:0000256" key="4">
    <source>
        <dbReference type="HAMAP-Rule" id="MF_00171"/>
    </source>
</evidence>
<feature type="domain" description="Pseudouridine synthase I TruA alpha/beta" evidence="8">
    <location>
        <begin position="144"/>
        <end position="245"/>
    </location>
</feature>
<dbReference type="InterPro" id="IPR020103">
    <property type="entry name" value="PsdUridine_synth_cat_dom_sf"/>
</dbReference>